<name>A0A6N2SJ11_BIFLN</name>
<dbReference type="AlphaFoldDB" id="A0A6N2SJ11"/>
<evidence type="ECO:0000313" key="1">
    <source>
        <dbReference type="EMBL" id="MDW3127330.1"/>
    </source>
</evidence>
<organism evidence="2">
    <name type="scientific">Bifidobacterium longum</name>
    <dbReference type="NCBI Taxonomy" id="216816"/>
    <lineage>
        <taxon>Bacteria</taxon>
        <taxon>Bacillati</taxon>
        <taxon>Actinomycetota</taxon>
        <taxon>Actinomycetes</taxon>
        <taxon>Bifidobacteriales</taxon>
        <taxon>Bifidobacteriaceae</taxon>
        <taxon>Bifidobacterium</taxon>
    </lineage>
</organism>
<accession>A0A6N2SJ11</accession>
<dbReference type="RefSeq" id="WP_144169846.1">
    <property type="nucleotide sequence ID" value="NZ_CACRSV010000017.1"/>
</dbReference>
<sequence length="97" mass="11228">MEIRTTDEFDEWLDKLKNSKDRIRQCDLAGKPVGDINTVGEGVSELRYHFGPGYRVYFAQKTNVLMMLFAGGAKRGQQSDIDHAHRLLDQLKEENKW</sequence>
<dbReference type="InterPro" id="IPR014056">
    <property type="entry name" value="TypeIITA-like_toxin_pred"/>
</dbReference>
<proteinExistence type="predicted"/>
<dbReference type="EMBL" id="CACRSV010000017">
    <property type="protein sequence ID" value="VYS93713.1"/>
    <property type="molecule type" value="Genomic_DNA"/>
</dbReference>
<reference evidence="1" key="2">
    <citation type="submission" date="2023-10" db="EMBL/GenBank/DDBJ databases">
        <title>Rapid discrimination of Bifidobacterium longum Subspecies based on MALDI-TOF MS and Machine Learning.</title>
        <authorList>
            <person name="Chen J."/>
        </authorList>
    </citation>
    <scope>NUCLEOTIDE SEQUENCE</scope>
    <source>
        <strain evidence="1">YGMCC0039</strain>
    </source>
</reference>
<dbReference type="PANTHER" id="PTHR41791:SF1">
    <property type="entry name" value="SSL7039 PROTEIN"/>
    <property type="match status" value="1"/>
</dbReference>
<dbReference type="PANTHER" id="PTHR41791">
    <property type="entry name" value="SSL7039 PROTEIN"/>
    <property type="match status" value="1"/>
</dbReference>
<dbReference type="Proteomes" id="UP001277803">
    <property type="component" value="Unassembled WGS sequence"/>
</dbReference>
<dbReference type="EMBL" id="JAWLRA010000036">
    <property type="protein sequence ID" value="MDW3127330.1"/>
    <property type="molecule type" value="Genomic_DNA"/>
</dbReference>
<evidence type="ECO:0000313" key="2">
    <source>
        <dbReference type="EMBL" id="VYS93713.1"/>
    </source>
</evidence>
<protein>
    <submittedName>
        <fullName evidence="1">Addiction module killer protein</fullName>
    </submittedName>
</protein>
<dbReference type="NCBIfam" id="TIGR02683">
    <property type="entry name" value="upstrm_HI1419"/>
    <property type="match status" value="1"/>
</dbReference>
<dbReference type="PIRSF" id="PIRSF028744">
    <property type="entry name" value="Addict_mod_HI1419"/>
    <property type="match status" value="1"/>
</dbReference>
<gene>
    <name evidence="2" type="ORF">BLLFYP82_01035</name>
    <name evidence="1" type="ORF">RS890_09705</name>
</gene>
<reference evidence="2" key="1">
    <citation type="submission" date="2019-11" db="EMBL/GenBank/DDBJ databases">
        <authorList>
            <person name="Feng L."/>
        </authorList>
    </citation>
    <scope>NUCLEOTIDE SEQUENCE</scope>
    <source>
        <strain evidence="2">BlongumLFYP82</strain>
    </source>
</reference>